<dbReference type="EMBL" id="HBUF01261849">
    <property type="protein sequence ID" value="CAG6683125.1"/>
    <property type="molecule type" value="Transcribed_RNA"/>
</dbReference>
<dbReference type="EMBL" id="HBUF01261848">
    <property type="protein sequence ID" value="CAG6683123.1"/>
    <property type="molecule type" value="Transcribed_RNA"/>
</dbReference>
<feature type="chain" id="PRO_5036428683" evidence="1">
    <location>
        <begin position="21"/>
        <end position="212"/>
    </location>
</feature>
<reference evidence="2" key="1">
    <citation type="submission" date="2021-05" db="EMBL/GenBank/DDBJ databases">
        <authorList>
            <person name="Alioto T."/>
            <person name="Alioto T."/>
            <person name="Gomez Garrido J."/>
        </authorList>
    </citation>
    <scope>NUCLEOTIDE SEQUENCE</scope>
</reference>
<evidence type="ECO:0000313" key="2">
    <source>
        <dbReference type="EMBL" id="CAG6683121.1"/>
    </source>
</evidence>
<dbReference type="EMBL" id="HBUF01261847">
    <property type="protein sequence ID" value="CAG6683121.1"/>
    <property type="molecule type" value="Transcribed_RNA"/>
</dbReference>
<accession>A0A8D8T6X2</accession>
<dbReference type="EMBL" id="HBUF01261850">
    <property type="protein sequence ID" value="CAG6683127.1"/>
    <property type="molecule type" value="Transcribed_RNA"/>
</dbReference>
<dbReference type="AlphaFoldDB" id="A0A8D8T6X2"/>
<proteinExistence type="predicted"/>
<keyword evidence="1" id="KW-0732">Signal</keyword>
<protein>
    <submittedName>
        <fullName evidence="2">Uncharacterized protein</fullName>
    </submittedName>
</protein>
<sequence length="212" mass="22778">MKFQVLGLLVLSTLLVSTNAKKVDHYGRKSSQSKRGLEVSTPCNDASHGYDVSSTVSPIDAAYVSSTTPVYGPAETDYLSNYNVFNLYGYKNSYLNGQSFKQTVYSPNAIGGFSKLGGPIVVGSTPSYGDAYYGSTPAYGDVYGVSVTPTVFTGPSHVTVEKHVPVPIVQTHVVKQQVAVPVAVDRPVPVPVDRPVPYQLLTLTEFSLSYLL</sequence>
<evidence type="ECO:0000256" key="1">
    <source>
        <dbReference type="SAM" id="SignalP"/>
    </source>
</evidence>
<organism evidence="2">
    <name type="scientific">Cacopsylla melanoneura</name>
    <dbReference type="NCBI Taxonomy" id="428564"/>
    <lineage>
        <taxon>Eukaryota</taxon>
        <taxon>Metazoa</taxon>
        <taxon>Ecdysozoa</taxon>
        <taxon>Arthropoda</taxon>
        <taxon>Hexapoda</taxon>
        <taxon>Insecta</taxon>
        <taxon>Pterygota</taxon>
        <taxon>Neoptera</taxon>
        <taxon>Paraneoptera</taxon>
        <taxon>Hemiptera</taxon>
        <taxon>Sternorrhyncha</taxon>
        <taxon>Psylloidea</taxon>
        <taxon>Psyllidae</taxon>
        <taxon>Psyllinae</taxon>
        <taxon>Cacopsylla</taxon>
    </lineage>
</organism>
<name>A0A8D8T6X2_9HEMI</name>
<feature type="signal peptide" evidence="1">
    <location>
        <begin position="1"/>
        <end position="20"/>
    </location>
</feature>